<feature type="compositionally biased region" description="Polar residues" evidence="1">
    <location>
        <begin position="34"/>
        <end position="43"/>
    </location>
</feature>
<evidence type="ECO:0000256" key="2">
    <source>
        <dbReference type="SAM" id="SignalP"/>
    </source>
</evidence>
<name>A0A086TIF0_9FUNG</name>
<dbReference type="EMBL" id="KN042456">
    <property type="protein sequence ID" value="KFH61727.1"/>
    <property type="molecule type" value="Genomic_DNA"/>
</dbReference>
<evidence type="ECO:0000256" key="1">
    <source>
        <dbReference type="SAM" id="MobiDB-lite"/>
    </source>
</evidence>
<keyword evidence="2" id="KW-0732">Signal</keyword>
<dbReference type="Proteomes" id="UP000243308">
    <property type="component" value="Unassembled WGS sequence"/>
</dbReference>
<feature type="signal peptide" evidence="2">
    <location>
        <begin position="1"/>
        <end position="15"/>
    </location>
</feature>
<evidence type="ECO:0000313" key="4">
    <source>
        <dbReference type="Proteomes" id="UP000243308"/>
    </source>
</evidence>
<feature type="compositionally biased region" description="Pro residues" evidence="1">
    <location>
        <begin position="48"/>
        <end position="63"/>
    </location>
</feature>
<evidence type="ECO:0008006" key="5">
    <source>
        <dbReference type="Google" id="ProtNLM"/>
    </source>
</evidence>
<gene>
    <name evidence="3" type="ORF">MVEG_12435</name>
</gene>
<proteinExistence type="predicted"/>
<feature type="chain" id="PRO_5012407202" description="Secreted protein" evidence="2">
    <location>
        <begin position="16"/>
        <end position="109"/>
    </location>
</feature>
<dbReference type="AlphaFoldDB" id="A0A086TIF0"/>
<sequence>MALLVVVVLVGLGQANGPFHVSSDGPHLPFPLHVSSQSPSTEQHAPVGPLPHQPGMQLPPPVGMGPRVVVADDPLPTHLPTGHLPELQSELTLQHAPSLRVMDPLGHAI</sequence>
<feature type="region of interest" description="Disordered" evidence="1">
    <location>
        <begin position="22"/>
        <end position="82"/>
    </location>
</feature>
<reference evidence="3 4" key="1">
    <citation type="submission" date="2011-02" db="EMBL/GenBank/DDBJ databases">
        <title>The Genome Sequence of Mortierella verticillata NRRL 6337.</title>
        <authorList>
            <consortium name="The Broad Institute Genome Sequencing Platform"/>
            <person name="Russ C."/>
            <person name="Cuomo C."/>
            <person name="Burger G."/>
            <person name="Gray M.W."/>
            <person name="Holland P.W.H."/>
            <person name="King N."/>
            <person name="Lang F.B.F."/>
            <person name="Roger A.J."/>
            <person name="Ruiz-Trillo I."/>
            <person name="Young S.K."/>
            <person name="Zeng Q."/>
            <person name="Gargeya S."/>
            <person name="Alvarado L."/>
            <person name="Berlin A."/>
            <person name="Chapman S.B."/>
            <person name="Chen Z."/>
            <person name="Freedman E."/>
            <person name="Gellesch M."/>
            <person name="Goldberg J."/>
            <person name="Griggs A."/>
            <person name="Gujja S."/>
            <person name="Heilman E."/>
            <person name="Heiman D."/>
            <person name="Howarth C."/>
            <person name="Mehta T."/>
            <person name="Neiman D."/>
            <person name="Pearson M."/>
            <person name="Roberts A."/>
            <person name="Saif S."/>
            <person name="Shea T."/>
            <person name="Shenoy N."/>
            <person name="Sisk P."/>
            <person name="Stolte C."/>
            <person name="Sykes S."/>
            <person name="White J."/>
            <person name="Yandava C."/>
            <person name="Haas B."/>
            <person name="Nusbaum C."/>
            <person name="Birren B."/>
        </authorList>
    </citation>
    <scope>NUCLEOTIDE SEQUENCE [LARGE SCALE GENOMIC DNA]</scope>
    <source>
        <strain evidence="3 4">NRRL 6337</strain>
    </source>
</reference>
<keyword evidence="4" id="KW-1185">Reference proteome</keyword>
<evidence type="ECO:0000313" key="3">
    <source>
        <dbReference type="EMBL" id="KFH61727.1"/>
    </source>
</evidence>
<feature type="compositionally biased region" description="Low complexity" evidence="1">
    <location>
        <begin position="64"/>
        <end position="82"/>
    </location>
</feature>
<protein>
    <recommendedName>
        <fullName evidence="5">Secreted protein</fullName>
    </recommendedName>
</protein>
<organism evidence="3 4">
    <name type="scientific">Podila verticillata NRRL 6337</name>
    <dbReference type="NCBI Taxonomy" id="1069443"/>
    <lineage>
        <taxon>Eukaryota</taxon>
        <taxon>Fungi</taxon>
        <taxon>Fungi incertae sedis</taxon>
        <taxon>Mucoromycota</taxon>
        <taxon>Mortierellomycotina</taxon>
        <taxon>Mortierellomycetes</taxon>
        <taxon>Mortierellales</taxon>
        <taxon>Mortierellaceae</taxon>
        <taxon>Podila</taxon>
    </lineage>
</organism>
<accession>A0A086TIF0</accession>